<evidence type="ECO:0000256" key="1">
    <source>
        <dbReference type="ARBA" id="ARBA00022679"/>
    </source>
</evidence>
<accession>K9GZ19</accession>
<dbReference type="OrthoDB" id="9786503at2"/>
<dbReference type="PANTHER" id="PTHR43861:SF3">
    <property type="entry name" value="PUTATIVE (AFU_ORTHOLOGUE AFUA_2G14390)-RELATED"/>
    <property type="match status" value="1"/>
</dbReference>
<dbReference type="GO" id="GO:0016740">
    <property type="term" value="F:transferase activity"/>
    <property type="evidence" value="ECO:0007669"/>
    <property type="project" value="UniProtKB-KW"/>
</dbReference>
<gene>
    <name evidence="4" type="ORF">C882_4506</name>
</gene>
<proteinExistence type="predicted"/>
<dbReference type="RefSeq" id="WP_009540614.1">
    <property type="nucleotide sequence ID" value="NZ_ANHY01000008.1"/>
</dbReference>
<dbReference type="Gene3D" id="3.40.50.150">
    <property type="entry name" value="Vaccinia Virus protein VP39"/>
    <property type="match status" value="1"/>
</dbReference>
<dbReference type="EMBL" id="ANHY01000008">
    <property type="protein sequence ID" value="EKV30547.1"/>
    <property type="molecule type" value="Genomic_DNA"/>
</dbReference>
<feature type="region of interest" description="Disordered" evidence="2">
    <location>
        <begin position="179"/>
        <end position="202"/>
    </location>
</feature>
<dbReference type="CDD" id="cd02440">
    <property type="entry name" value="AdoMet_MTases"/>
    <property type="match status" value="1"/>
</dbReference>
<evidence type="ECO:0000313" key="5">
    <source>
        <dbReference type="Proteomes" id="UP000009881"/>
    </source>
</evidence>
<dbReference type="eggNOG" id="COG0500">
    <property type="taxonomic scope" value="Bacteria"/>
</dbReference>
<dbReference type="InterPro" id="IPR029063">
    <property type="entry name" value="SAM-dependent_MTases_sf"/>
</dbReference>
<dbReference type="STRING" id="1238182.C882_4506"/>
<organism evidence="4 5">
    <name type="scientific">Caenispirillum salinarum AK4</name>
    <dbReference type="NCBI Taxonomy" id="1238182"/>
    <lineage>
        <taxon>Bacteria</taxon>
        <taxon>Pseudomonadati</taxon>
        <taxon>Pseudomonadota</taxon>
        <taxon>Alphaproteobacteria</taxon>
        <taxon>Rhodospirillales</taxon>
        <taxon>Novispirillaceae</taxon>
        <taxon>Caenispirillum</taxon>
    </lineage>
</organism>
<dbReference type="AlphaFoldDB" id="K9GZ19"/>
<reference evidence="4 5" key="1">
    <citation type="journal article" date="2013" name="Genome Announc.">
        <title>Draft Genome Sequence of an Alphaproteobacterium, Caenispirillum salinarum AK4(T), Isolated from a Solar Saltern.</title>
        <authorList>
            <person name="Khatri I."/>
            <person name="Singh A."/>
            <person name="Korpole S."/>
            <person name="Pinnaka A.K."/>
            <person name="Subramanian S."/>
        </authorList>
    </citation>
    <scope>NUCLEOTIDE SEQUENCE [LARGE SCALE GENOMIC DNA]</scope>
    <source>
        <strain evidence="4 5">AK4</strain>
    </source>
</reference>
<protein>
    <recommendedName>
        <fullName evidence="3">Methyltransferase domain-containing protein</fullName>
    </recommendedName>
</protein>
<dbReference type="InterPro" id="IPR041698">
    <property type="entry name" value="Methyltransf_25"/>
</dbReference>
<dbReference type="SUPFAM" id="SSF53335">
    <property type="entry name" value="S-adenosyl-L-methionine-dependent methyltransferases"/>
    <property type="match status" value="1"/>
</dbReference>
<dbReference type="Pfam" id="PF13649">
    <property type="entry name" value="Methyltransf_25"/>
    <property type="match status" value="1"/>
</dbReference>
<sequence length="202" mass="22315">MSAFWDDKFAGHAHAYGTEPNAFLVSQRHRLERGMEVLAVADGEGRNGVWLAQQGMRVTTVDGSAVGVQKALKLALDRRVNIRAQVADLTDWRWPVSTFDAVVAVFIHFAPELRRDMHHAMYAALKPGGLLIMEGFHPAQRDLGLTSGGPPVRDMLFDAETLAADFQGMDILELEEAAPHLDEGPLHQGEARTTRLVARRPE</sequence>
<evidence type="ECO:0000256" key="2">
    <source>
        <dbReference type="SAM" id="MobiDB-lite"/>
    </source>
</evidence>
<feature type="domain" description="Methyltransferase" evidence="3">
    <location>
        <begin position="37"/>
        <end position="129"/>
    </location>
</feature>
<dbReference type="Proteomes" id="UP000009881">
    <property type="component" value="Unassembled WGS sequence"/>
</dbReference>
<name>K9GZ19_9PROT</name>
<dbReference type="PANTHER" id="PTHR43861">
    <property type="entry name" value="TRANS-ACONITATE 2-METHYLTRANSFERASE-RELATED"/>
    <property type="match status" value="1"/>
</dbReference>
<comment type="caution">
    <text evidence="4">The sequence shown here is derived from an EMBL/GenBank/DDBJ whole genome shotgun (WGS) entry which is preliminary data.</text>
</comment>
<keyword evidence="5" id="KW-1185">Reference proteome</keyword>
<evidence type="ECO:0000313" key="4">
    <source>
        <dbReference type="EMBL" id="EKV30547.1"/>
    </source>
</evidence>
<evidence type="ECO:0000259" key="3">
    <source>
        <dbReference type="Pfam" id="PF13649"/>
    </source>
</evidence>
<keyword evidence="1" id="KW-0808">Transferase</keyword>